<dbReference type="InterPro" id="IPR012349">
    <property type="entry name" value="Split_barrel_FMN-bd"/>
</dbReference>
<evidence type="ECO:0000313" key="3">
    <source>
        <dbReference type="EMBL" id="MBP1468981.1"/>
    </source>
</evidence>
<reference evidence="3 4" key="1">
    <citation type="submission" date="2021-03" db="EMBL/GenBank/DDBJ databases">
        <authorList>
            <person name="Grouzdev D.S."/>
        </authorList>
    </citation>
    <scope>NUCLEOTIDE SEQUENCE [LARGE SCALE GENOMIC DNA]</scope>
    <source>
        <strain evidence="3 4">M50-1</strain>
    </source>
</reference>
<dbReference type="InterPro" id="IPR052019">
    <property type="entry name" value="F420H2_bilvrd_red/Heme_oxyg"/>
</dbReference>
<dbReference type="InterPro" id="IPR011576">
    <property type="entry name" value="Pyridox_Oxase_N"/>
</dbReference>
<dbReference type="EMBL" id="SIJK02000127">
    <property type="protein sequence ID" value="MBP1468981.1"/>
    <property type="molecule type" value="Genomic_DNA"/>
</dbReference>
<keyword evidence="1" id="KW-0560">Oxidoreductase</keyword>
<dbReference type="PANTHER" id="PTHR35176:SF1">
    <property type="entry name" value="F420H(2)-DEPENDENT BILIVERDIN REDUCTASE"/>
    <property type="match status" value="1"/>
</dbReference>
<feature type="domain" description="Pyridoxamine 5'-phosphate oxidase N-terminal" evidence="2">
    <location>
        <begin position="8"/>
        <end position="132"/>
    </location>
</feature>
<gene>
    <name evidence="3" type="ORF">EYB53_024950</name>
</gene>
<keyword evidence="4" id="KW-1185">Reference proteome</keyword>
<evidence type="ECO:0000259" key="2">
    <source>
        <dbReference type="Pfam" id="PF01243"/>
    </source>
</evidence>
<name>A0ABS4DHQ9_9CHLR</name>
<dbReference type="Gene3D" id="2.30.110.10">
    <property type="entry name" value="Electron Transport, Fmn-binding Protein, Chain A"/>
    <property type="match status" value="1"/>
</dbReference>
<evidence type="ECO:0000313" key="4">
    <source>
        <dbReference type="Proteomes" id="UP001193081"/>
    </source>
</evidence>
<dbReference type="InterPro" id="IPR019920">
    <property type="entry name" value="F420-binding_dom_put"/>
</dbReference>
<protein>
    <submittedName>
        <fullName evidence="3">PPOX class F420-dependent oxidoreductase</fullName>
    </submittedName>
</protein>
<evidence type="ECO:0000256" key="1">
    <source>
        <dbReference type="ARBA" id="ARBA00023002"/>
    </source>
</evidence>
<organism evidence="3 4">
    <name type="scientific">Candidatus Chloroploca mongolica</name>
    <dbReference type="NCBI Taxonomy" id="2528176"/>
    <lineage>
        <taxon>Bacteria</taxon>
        <taxon>Bacillati</taxon>
        <taxon>Chloroflexota</taxon>
        <taxon>Chloroflexia</taxon>
        <taxon>Chloroflexales</taxon>
        <taxon>Chloroflexineae</taxon>
        <taxon>Oscillochloridaceae</taxon>
        <taxon>Candidatus Chloroploca</taxon>
    </lineage>
</organism>
<dbReference type="Pfam" id="PF01243">
    <property type="entry name" value="PNPOx_N"/>
    <property type="match status" value="1"/>
</dbReference>
<proteinExistence type="predicted"/>
<sequence>MRPMTSTEARDFLLVRARTAKLATVRADVRPHVAPIWFDLEGDEVVFTTWHTSVKAANLRRDPRVSLCVDDDTPPFSFVIIEGLATLSEDPVALKAWAMRLGGRYMGLEKAAAYGARNSVPGELLVRIQITRLAVQAEVSSG</sequence>
<dbReference type="RefSeq" id="WP_135482270.1">
    <property type="nucleotide sequence ID" value="NZ_SIJK02000127.1"/>
</dbReference>
<dbReference type="NCBIfam" id="TIGR03618">
    <property type="entry name" value="Rv1155_F420"/>
    <property type="match status" value="1"/>
</dbReference>
<dbReference type="Proteomes" id="UP001193081">
    <property type="component" value="Unassembled WGS sequence"/>
</dbReference>
<dbReference type="SUPFAM" id="SSF50475">
    <property type="entry name" value="FMN-binding split barrel"/>
    <property type="match status" value="1"/>
</dbReference>
<dbReference type="PANTHER" id="PTHR35176">
    <property type="entry name" value="HEME OXYGENASE HI_0854-RELATED"/>
    <property type="match status" value="1"/>
</dbReference>
<accession>A0ABS4DHQ9</accession>
<comment type="caution">
    <text evidence="3">The sequence shown here is derived from an EMBL/GenBank/DDBJ whole genome shotgun (WGS) entry which is preliminary data.</text>
</comment>